<dbReference type="InterPro" id="IPR036388">
    <property type="entry name" value="WH-like_DNA-bd_sf"/>
</dbReference>
<dbReference type="InterPro" id="IPR029016">
    <property type="entry name" value="GAF-like_dom_sf"/>
</dbReference>
<dbReference type="Pfam" id="PF01614">
    <property type="entry name" value="IclR_C"/>
    <property type="match status" value="1"/>
</dbReference>
<dbReference type="PANTHER" id="PTHR30136">
    <property type="entry name" value="HELIX-TURN-HELIX TRANSCRIPTIONAL REGULATOR, ICLR FAMILY"/>
    <property type="match status" value="1"/>
</dbReference>
<dbReference type="Proteomes" id="UP000183417">
    <property type="component" value="Unassembled WGS sequence"/>
</dbReference>
<keyword evidence="1" id="KW-0805">Transcription regulation</keyword>
<evidence type="ECO:0000313" key="6">
    <source>
        <dbReference type="EMBL" id="QPS79529.1"/>
    </source>
</evidence>
<dbReference type="InterPro" id="IPR050707">
    <property type="entry name" value="HTH_MetabolicPath_Reg"/>
</dbReference>
<dbReference type="InterPro" id="IPR014757">
    <property type="entry name" value="Tscrpt_reg_IclR_C"/>
</dbReference>
<protein>
    <submittedName>
        <fullName evidence="6">Helix-turn-helix domain-containing protein</fullName>
    </submittedName>
    <submittedName>
        <fullName evidence="7">Transcriptional regulator, IclR family</fullName>
    </submittedName>
</protein>
<dbReference type="GO" id="GO:0003677">
    <property type="term" value="F:DNA binding"/>
    <property type="evidence" value="ECO:0007669"/>
    <property type="project" value="UniProtKB-KW"/>
</dbReference>
<dbReference type="SUPFAM" id="SSF55781">
    <property type="entry name" value="GAF domain-like"/>
    <property type="match status" value="1"/>
</dbReference>
<evidence type="ECO:0000259" key="4">
    <source>
        <dbReference type="PROSITE" id="PS51077"/>
    </source>
</evidence>
<evidence type="ECO:0000256" key="3">
    <source>
        <dbReference type="ARBA" id="ARBA00023163"/>
    </source>
</evidence>
<keyword evidence="2" id="KW-0238">DNA-binding</keyword>
<keyword evidence="9" id="KW-1185">Reference proteome</keyword>
<dbReference type="KEGG" id="dla:I6G47_21210"/>
<name>A0A1H3UEW5_9BURK</name>
<reference evidence="6 9" key="2">
    <citation type="submission" date="2020-12" db="EMBL/GenBank/DDBJ databases">
        <title>FDA dAtabase for Regulatory Grade micrObial Sequences (FDA-ARGOS): Supporting development and validation of Infectious Disease Dx tests.</title>
        <authorList>
            <person name="Sproer C."/>
            <person name="Gronow S."/>
            <person name="Severitt S."/>
            <person name="Schroder I."/>
            <person name="Tallon L."/>
            <person name="Sadzewicz L."/>
            <person name="Zhao X."/>
            <person name="Boylan J."/>
            <person name="Ott S."/>
            <person name="Bowen H."/>
            <person name="Vavikolanu K."/>
            <person name="Mehta A."/>
            <person name="Aluvathingal J."/>
            <person name="Nadendla S."/>
            <person name="Lowell S."/>
            <person name="Myers T."/>
            <person name="Yan Y."/>
            <person name="Sichtig H."/>
        </authorList>
    </citation>
    <scope>NUCLEOTIDE SEQUENCE [LARGE SCALE GENOMIC DNA]</scope>
    <source>
        <strain evidence="6 9">FDAARGOS_890</strain>
    </source>
</reference>
<organism evidence="7 8">
    <name type="scientific">Delftia lacustris</name>
    <dbReference type="NCBI Taxonomy" id="558537"/>
    <lineage>
        <taxon>Bacteria</taxon>
        <taxon>Pseudomonadati</taxon>
        <taxon>Pseudomonadota</taxon>
        <taxon>Betaproteobacteria</taxon>
        <taxon>Burkholderiales</taxon>
        <taxon>Comamonadaceae</taxon>
        <taxon>Delftia</taxon>
    </lineage>
</organism>
<dbReference type="SUPFAM" id="SSF46785">
    <property type="entry name" value="Winged helix' DNA-binding domain"/>
    <property type="match status" value="1"/>
</dbReference>
<dbReference type="GeneID" id="94695566"/>
<dbReference type="EMBL" id="FNPE01000043">
    <property type="protein sequence ID" value="SDZ60817.1"/>
    <property type="molecule type" value="Genomic_DNA"/>
</dbReference>
<dbReference type="PANTHER" id="PTHR30136:SF33">
    <property type="entry name" value="TRANSCRIPTIONAL REGULATORY PROTEIN"/>
    <property type="match status" value="1"/>
</dbReference>
<dbReference type="SMART" id="SM00346">
    <property type="entry name" value="HTH_ICLR"/>
    <property type="match status" value="1"/>
</dbReference>
<proteinExistence type="predicted"/>
<evidence type="ECO:0000313" key="9">
    <source>
        <dbReference type="Proteomes" id="UP000595064"/>
    </source>
</evidence>
<evidence type="ECO:0000256" key="1">
    <source>
        <dbReference type="ARBA" id="ARBA00023015"/>
    </source>
</evidence>
<dbReference type="PROSITE" id="PS51078">
    <property type="entry name" value="ICLR_ED"/>
    <property type="match status" value="1"/>
</dbReference>
<evidence type="ECO:0000256" key="2">
    <source>
        <dbReference type="ARBA" id="ARBA00023125"/>
    </source>
</evidence>
<evidence type="ECO:0000259" key="5">
    <source>
        <dbReference type="PROSITE" id="PS51078"/>
    </source>
</evidence>
<dbReference type="Pfam" id="PF09339">
    <property type="entry name" value="HTH_IclR"/>
    <property type="match status" value="1"/>
</dbReference>
<keyword evidence="3" id="KW-0804">Transcription</keyword>
<reference evidence="7 8" key="1">
    <citation type="submission" date="2016-10" db="EMBL/GenBank/DDBJ databases">
        <authorList>
            <person name="de Groot N.N."/>
        </authorList>
    </citation>
    <scope>NUCLEOTIDE SEQUENCE [LARGE SCALE GENOMIC DNA]</scope>
    <source>
        <strain evidence="7 8">LMG 24775</strain>
    </source>
</reference>
<dbReference type="InterPro" id="IPR036390">
    <property type="entry name" value="WH_DNA-bd_sf"/>
</dbReference>
<accession>A0A1H3UEW5</accession>
<dbReference type="Gene3D" id="3.30.450.40">
    <property type="match status" value="1"/>
</dbReference>
<sequence>MNSEDSGKLVAALVRGISVLQCFSNKHQELSARELMDMTGLPKPTLFRLIDTLCELNLMRYSERLSKYVPGVGLLNLSSPVLARMHMRQFARPHMQELANHLEGQIQLAVGHGRQLCLVELANGLTNKVFLPEIGVHISLSRTATGRAYLLSLPEAEREAFIAELQADDPARAQQLRERLDDARRDLAEHGFCRSHGDLHREIQSIAVPMSTAQDGEYWVFSVSLPIYSPQSRALESDAGPRLITLVRLVEGMLGASSLS</sequence>
<evidence type="ECO:0000313" key="7">
    <source>
        <dbReference type="EMBL" id="SDZ60817.1"/>
    </source>
</evidence>
<dbReference type="AlphaFoldDB" id="A0A1H3UEW5"/>
<dbReference type="GO" id="GO:0045892">
    <property type="term" value="P:negative regulation of DNA-templated transcription"/>
    <property type="evidence" value="ECO:0007669"/>
    <property type="project" value="TreeGrafter"/>
</dbReference>
<dbReference type="Gene3D" id="1.10.10.10">
    <property type="entry name" value="Winged helix-like DNA-binding domain superfamily/Winged helix DNA-binding domain"/>
    <property type="match status" value="1"/>
</dbReference>
<feature type="domain" description="HTH iclR-type" evidence="4">
    <location>
        <begin position="10"/>
        <end position="72"/>
    </location>
</feature>
<dbReference type="GO" id="GO:0003700">
    <property type="term" value="F:DNA-binding transcription factor activity"/>
    <property type="evidence" value="ECO:0007669"/>
    <property type="project" value="TreeGrafter"/>
</dbReference>
<evidence type="ECO:0000313" key="8">
    <source>
        <dbReference type="Proteomes" id="UP000183417"/>
    </source>
</evidence>
<dbReference type="EMBL" id="CP065748">
    <property type="protein sequence ID" value="QPS79529.1"/>
    <property type="molecule type" value="Genomic_DNA"/>
</dbReference>
<dbReference type="RefSeq" id="WP_016450517.1">
    <property type="nucleotide sequence ID" value="NZ_AP025556.1"/>
</dbReference>
<dbReference type="Proteomes" id="UP000595064">
    <property type="component" value="Chromosome"/>
</dbReference>
<gene>
    <name evidence="6" type="ORF">I6G47_21210</name>
    <name evidence="7" type="ORF">SAMN05421547_1438</name>
</gene>
<dbReference type="InterPro" id="IPR005471">
    <property type="entry name" value="Tscrpt_reg_IclR_N"/>
</dbReference>
<dbReference type="PROSITE" id="PS51077">
    <property type="entry name" value="HTH_ICLR"/>
    <property type="match status" value="1"/>
</dbReference>
<feature type="domain" description="IclR-ED" evidence="5">
    <location>
        <begin position="73"/>
        <end position="256"/>
    </location>
</feature>